<dbReference type="GeneID" id="65537471"/>
<feature type="chain" id="PRO_5008529408" evidence="1">
    <location>
        <begin position="27"/>
        <end position="622"/>
    </location>
</feature>
<evidence type="ECO:0000313" key="3">
    <source>
        <dbReference type="EMBL" id="TGY74307.1"/>
    </source>
</evidence>
<proteinExistence type="predicted"/>
<protein>
    <submittedName>
        <fullName evidence="2">Uncharacterized protein</fullName>
    </submittedName>
</protein>
<keyword evidence="1" id="KW-0732">Signal</keyword>
<keyword evidence="4" id="KW-1185">Reference proteome</keyword>
<evidence type="ECO:0000313" key="5">
    <source>
        <dbReference type="Proteomes" id="UP000306630"/>
    </source>
</evidence>
<dbReference type="PROSITE" id="PS51257">
    <property type="entry name" value="PROKAR_LIPOPROTEIN"/>
    <property type="match status" value="1"/>
</dbReference>
<dbReference type="KEGG" id="pary:A4V02_11365"/>
<feature type="signal peptide" evidence="1">
    <location>
        <begin position="1"/>
        <end position="26"/>
    </location>
</feature>
<dbReference type="Proteomes" id="UP000186351">
    <property type="component" value="Chromosome"/>
</dbReference>
<dbReference type="EMBL" id="SRYD01000023">
    <property type="protein sequence ID" value="TGY74307.1"/>
    <property type="molecule type" value="Genomic_DNA"/>
</dbReference>
<dbReference type="Proteomes" id="UP000306630">
    <property type="component" value="Unassembled WGS sequence"/>
</dbReference>
<evidence type="ECO:0000313" key="4">
    <source>
        <dbReference type="Proteomes" id="UP000186351"/>
    </source>
</evidence>
<sequence length="622" mass="68419">MYRIYKVILPILMLLLAAACSSDPLAGPDSAPAPVLPVCPEGPVEFGMLISLGDNGAERSYGDMPAGRATPSDGDYDPGAGYENFIDISAGDFALYIFSAGDASASAPRLIARAEITGLVPADGGTAESAKRYMCRFRVDDPMLLFDKATAKASFRLVMLANWHAWTLASGQWADYPVLSAGATLDELYAAAGSTREFPDGAVGPELTRDTRVPLFGVHGYSDIDLMANGLTDLGETLHLLRAFAKIEVYDAPDTKRAIESVSLTRCNTLFKCLPSRVYGKGDYVTGSHATDYVDHVSLPGDTCDTPGAAAPGVSTDIPFFKYSKGNSGKGSWIIYVPEYDNTSASATKARIKVTYADKSSFMLDFKNYGQLATPAKNAPFDICRNNWYIYSLSRREHDVTVELDVQPYAECKVEPGLGLLADDMGDLMVYMVFDEESGEWVFPETFNAFRSEYGKELPKDPDGVELKFEREMGDYYAIHRGTDGTMAGSEIWLKDRDGDRVLTNFAPKDDNSQDCSTRKVIAYTGSHQEVCHKDMDGDIRRQHNHNHSSVIYDEEKGLCFKDVDGKLYPVESWDESTGIFYVRATSADGTRYIFIEYDISGTETGNKVEVEIPEEERNSIR</sequence>
<dbReference type="RefSeq" id="WP_068961537.1">
    <property type="nucleotide sequence ID" value="NZ_CAJTAP010000001.1"/>
</dbReference>
<gene>
    <name evidence="2" type="ORF">A4V02_11365</name>
    <name evidence="3" type="ORF">E5333_06975</name>
</gene>
<organism evidence="2 4">
    <name type="scientific">Muribaculum intestinale</name>
    <dbReference type="NCBI Taxonomy" id="1796646"/>
    <lineage>
        <taxon>Bacteria</taxon>
        <taxon>Pseudomonadati</taxon>
        <taxon>Bacteroidota</taxon>
        <taxon>Bacteroidia</taxon>
        <taxon>Bacteroidales</taxon>
        <taxon>Muribaculaceae</taxon>
        <taxon>Muribaculum</taxon>
    </lineage>
</organism>
<dbReference type="STRING" id="1796646.A4V02_11365"/>
<evidence type="ECO:0000313" key="2">
    <source>
        <dbReference type="EMBL" id="ANU64252.1"/>
    </source>
</evidence>
<reference evidence="3 5" key="3">
    <citation type="submission" date="2019-04" db="EMBL/GenBank/DDBJ databases">
        <title>Microbes associate with the intestines of laboratory mice.</title>
        <authorList>
            <person name="Navarre W."/>
            <person name="Wong E."/>
            <person name="Huang K."/>
            <person name="Tropini C."/>
            <person name="Ng K."/>
            <person name="Yu B."/>
        </authorList>
    </citation>
    <scope>NUCLEOTIDE SEQUENCE [LARGE SCALE GENOMIC DNA]</scope>
    <source>
        <strain evidence="3 5">NM06_A21</strain>
    </source>
</reference>
<accession>A0A1Z2XGT1</accession>
<evidence type="ECO:0000256" key="1">
    <source>
        <dbReference type="SAM" id="SignalP"/>
    </source>
</evidence>
<dbReference type="EMBL" id="CP015402">
    <property type="protein sequence ID" value="ANU64252.1"/>
    <property type="molecule type" value="Genomic_DNA"/>
</dbReference>
<reference evidence="2" key="2">
    <citation type="submission" date="2017-04" db="EMBL/GenBank/DDBJ databases">
        <title>Complete Genome Sequences of Twelve Strains of a Stable Defined Moderately Diverse Mouse Microbiota 2 (sDMDMm2).</title>
        <authorList>
            <person name="Uchimura Y."/>
            <person name="Wyss M."/>
            <person name="Brugiroux S."/>
            <person name="Limenitakis J.P."/>
            <person name="Stecher B."/>
            <person name="McCoy K.D."/>
            <person name="Macpherson A.J."/>
        </authorList>
    </citation>
    <scope>NUCLEOTIDE SEQUENCE</scope>
    <source>
        <strain evidence="2">YL27</strain>
    </source>
</reference>
<dbReference type="OrthoDB" id="1070908at2"/>
<dbReference type="AlphaFoldDB" id="A0A1B1SBP9"/>
<reference evidence="4" key="1">
    <citation type="submission" date="2016-04" db="EMBL/GenBank/DDBJ databases">
        <title>Complete Genome Sequences of Twelve Strains of a Stable Defined Moderately Diverse Mouse Microbiota 2 (sDMDMm2).</title>
        <authorList>
            <person name="Uchimura Y."/>
            <person name="Wyss M."/>
            <person name="Brugiroux S."/>
            <person name="Limenitakis J.P."/>
            <person name="Stecher B."/>
            <person name="McCoy K.D."/>
            <person name="Macpherson A.J."/>
        </authorList>
    </citation>
    <scope>NUCLEOTIDE SEQUENCE [LARGE SCALE GENOMIC DNA]</scope>
    <source>
        <strain evidence="4">YL27</strain>
    </source>
</reference>
<accession>A0A1B1SBP9</accession>
<name>A0A1B1SBP9_9BACT</name>